<evidence type="ECO:0008006" key="3">
    <source>
        <dbReference type="Google" id="ProtNLM"/>
    </source>
</evidence>
<reference evidence="1 2" key="1">
    <citation type="submission" date="2014-02" db="EMBL/GenBank/DDBJ databases">
        <authorList>
            <person name="Sears C."/>
            <person name="Carroll K."/>
            <person name="Sack B.R."/>
            <person name="Qadri F."/>
            <person name="Myers L.L."/>
            <person name="Chung G.-T."/>
            <person name="Escheverria P."/>
            <person name="Fraser C.M."/>
            <person name="Sadzewicz L."/>
            <person name="Shefchek K.A."/>
            <person name="Tallon L."/>
            <person name="Das S.P."/>
            <person name="Daugherty S."/>
            <person name="Mongodin E.F."/>
        </authorList>
    </citation>
    <scope>NUCLEOTIDE SEQUENCE [LARGE SCALE GENOMIC DNA]</scope>
    <source>
        <strain evidence="1 2">3976T8</strain>
    </source>
</reference>
<dbReference type="AlphaFoldDB" id="A0A016CTI1"/>
<organism evidence="1 2">
    <name type="scientific">Bacteroides fragilis str. 3976T8</name>
    <dbReference type="NCBI Taxonomy" id="1339314"/>
    <lineage>
        <taxon>Bacteria</taxon>
        <taxon>Pseudomonadati</taxon>
        <taxon>Bacteroidota</taxon>
        <taxon>Bacteroidia</taxon>
        <taxon>Bacteroidales</taxon>
        <taxon>Bacteroidaceae</taxon>
        <taxon>Bacteroides</taxon>
    </lineage>
</organism>
<proteinExistence type="predicted"/>
<evidence type="ECO:0000313" key="1">
    <source>
        <dbReference type="EMBL" id="EXZ74659.1"/>
    </source>
</evidence>
<dbReference type="PATRIC" id="fig|1339314.3.peg.1105"/>
<gene>
    <name evidence="1" type="ORF">M123_0866</name>
</gene>
<dbReference type="RefSeq" id="WP_032597766.1">
    <property type="nucleotide sequence ID" value="NZ_JGDS01000038.1"/>
</dbReference>
<name>A0A016CTI1_BACFG</name>
<evidence type="ECO:0000313" key="2">
    <source>
        <dbReference type="Proteomes" id="UP000020938"/>
    </source>
</evidence>
<comment type="caution">
    <text evidence="1">The sequence shown here is derived from an EMBL/GenBank/DDBJ whole genome shotgun (WGS) entry which is preliminary data.</text>
</comment>
<dbReference type="Proteomes" id="UP000020938">
    <property type="component" value="Unassembled WGS sequence"/>
</dbReference>
<dbReference type="Gene3D" id="3.20.20.370">
    <property type="entry name" value="Glycoside hydrolase/deacetylase"/>
    <property type="match status" value="1"/>
</dbReference>
<sequence length="373" mass="43217">MGIVKIWNSLENRIKTHYYQKQDFSLNRHIVVIESDDWGAVRMPSKDVYNNLKGKLNFSACHYCANDSILEKDDLELLCEVLGTVKDINGNYAKITTNFVTSNPDFERIKKDGFQNYYNESILLTYEKYENIAFSNIQKAINDNYIYPQLHGREHLNVKRWMALLQSGNSDFRLAFESGMYGLSTTVTNTEHDSVMAAFDSHLINQNILSDAVGQFEAIFGFKSKSFIAPNYCWNRDVEDVLSLNGVEYIQGARAQVCKSSKENNIFHYIGQVNHRNQIYLVRNVVFEPSSDLHKDWLNECKRQIEICLKNGNPIIISSHRVNFVGRINKKNRDNSLRQLLQLLKWVSLKWPDVEFMSSDKLGEIIRINLCNQ</sequence>
<protein>
    <recommendedName>
        <fullName evidence="3">Polysaccharide deacetylase family protein</fullName>
    </recommendedName>
</protein>
<accession>A0A016CTI1</accession>
<dbReference type="EMBL" id="JGDS01000038">
    <property type="protein sequence ID" value="EXZ74659.1"/>
    <property type="molecule type" value="Genomic_DNA"/>
</dbReference>